<evidence type="ECO:0000313" key="2">
    <source>
        <dbReference type="Proteomes" id="UP000824208"/>
    </source>
</evidence>
<dbReference type="Proteomes" id="UP000824208">
    <property type="component" value="Unassembled WGS sequence"/>
</dbReference>
<reference evidence="1" key="1">
    <citation type="journal article" date="2021" name="PeerJ">
        <title>Extensive microbial diversity within the chicken gut microbiome revealed by metagenomics and culture.</title>
        <authorList>
            <person name="Gilroy R."/>
            <person name="Ravi A."/>
            <person name="Getino M."/>
            <person name="Pursley I."/>
            <person name="Horton D.L."/>
            <person name="Alikhan N.F."/>
            <person name="Baker D."/>
            <person name="Gharbi K."/>
            <person name="Hall N."/>
            <person name="Watson M."/>
            <person name="Adriaenssens E.M."/>
            <person name="Foster-Nyarko E."/>
            <person name="Jarju S."/>
            <person name="Secka A."/>
            <person name="Antonio M."/>
            <person name="Oren A."/>
            <person name="Chaudhuri R.R."/>
            <person name="La Ragione R."/>
            <person name="Hildebrand F."/>
            <person name="Pallen M.J."/>
        </authorList>
    </citation>
    <scope>NUCLEOTIDE SEQUENCE</scope>
    <source>
        <strain evidence="1">CHK189-11263</strain>
    </source>
</reference>
<gene>
    <name evidence="1" type="ORF">H9714_09225</name>
</gene>
<protein>
    <submittedName>
        <fullName evidence="1">Uncharacterized protein</fullName>
    </submittedName>
</protein>
<dbReference type="EMBL" id="DWYC01000085">
    <property type="protein sequence ID" value="HJB57718.1"/>
    <property type="molecule type" value="Genomic_DNA"/>
</dbReference>
<sequence>MDLAPARSREAPLCALLDEMGLSRSTRGYEYLLTAAALFRTGCPVGPTLLARTAAVHRQRYCSVVHALKCAKKHLAASPAGQRIAQSCGAELFPFLRGLFLAAPAISPA</sequence>
<organism evidence="1 2">
    <name type="scientific">Candidatus Flavonifractor intestinipullorum</name>
    <dbReference type="NCBI Taxonomy" id="2838587"/>
    <lineage>
        <taxon>Bacteria</taxon>
        <taxon>Bacillati</taxon>
        <taxon>Bacillota</taxon>
        <taxon>Clostridia</taxon>
        <taxon>Eubacteriales</taxon>
        <taxon>Oscillospiraceae</taxon>
        <taxon>Flavonifractor</taxon>
    </lineage>
</organism>
<evidence type="ECO:0000313" key="1">
    <source>
        <dbReference type="EMBL" id="HJB57718.1"/>
    </source>
</evidence>
<reference evidence="1" key="2">
    <citation type="submission" date="2021-04" db="EMBL/GenBank/DDBJ databases">
        <authorList>
            <person name="Gilroy R."/>
        </authorList>
    </citation>
    <scope>NUCLEOTIDE SEQUENCE</scope>
    <source>
        <strain evidence="1">CHK189-11263</strain>
    </source>
</reference>
<accession>A0A9D2S5H1</accession>
<proteinExistence type="predicted"/>
<comment type="caution">
    <text evidence="1">The sequence shown here is derived from an EMBL/GenBank/DDBJ whole genome shotgun (WGS) entry which is preliminary data.</text>
</comment>
<dbReference type="AlphaFoldDB" id="A0A9D2S5H1"/>
<name>A0A9D2S5H1_9FIRM</name>